<protein>
    <recommendedName>
        <fullName evidence="1">Nitroreductase domain-containing protein</fullName>
    </recommendedName>
</protein>
<feature type="domain" description="Nitroreductase" evidence="1">
    <location>
        <begin position="114"/>
        <end position="292"/>
    </location>
</feature>
<dbReference type="Gene3D" id="3.40.109.10">
    <property type="entry name" value="NADH Oxidase"/>
    <property type="match status" value="1"/>
</dbReference>
<evidence type="ECO:0000259" key="1">
    <source>
        <dbReference type="Pfam" id="PF00881"/>
    </source>
</evidence>
<dbReference type="Proteomes" id="UP000054226">
    <property type="component" value="Unassembled WGS sequence"/>
</dbReference>
<keyword evidence="3" id="KW-1185">Reference proteome</keyword>
<comment type="caution">
    <text evidence="2">The sequence shown here is derived from an EMBL/GenBank/DDBJ whole genome shotgun (WGS) entry which is preliminary data.</text>
</comment>
<dbReference type="InterPro" id="IPR000415">
    <property type="entry name" value="Nitroreductase-like"/>
</dbReference>
<dbReference type="PATRIC" id="fig|1284240.4.peg.7640"/>
<dbReference type="GO" id="GO:0016491">
    <property type="term" value="F:oxidoreductase activity"/>
    <property type="evidence" value="ECO:0007669"/>
    <property type="project" value="InterPro"/>
</dbReference>
<dbReference type="AlphaFoldDB" id="M2WQK9"/>
<dbReference type="SUPFAM" id="SSF55469">
    <property type="entry name" value="FMN-dependent nitroreductase-like"/>
    <property type="match status" value="2"/>
</dbReference>
<dbReference type="Pfam" id="PF00881">
    <property type="entry name" value="Nitroreductase"/>
    <property type="match status" value="1"/>
</dbReference>
<dbReference type="NCBIfam" id="NF047509">
    <property type="entry name" value="Rv3131_FMN_oxido"/>
    <property type="match status" value="1"/>
</dbReference>
<evidence type="ECO:0000313" key="2">
    <source>
        <dbReference type="EMBL" id="EME51006.1"/>
    </source>
</evidence>
<dbReference type="EMBL" id="AOHO01000081">
    <property type="protein sequence ID" value="EME51006.1"/>
    <property type="molecule type" value="Genomic_DNA"/>
</dbReference>
<dbReference type="Gene3D" id="3.40.109.30">
    <property type="entry name" value="putative nitroreductase (tm1586), domain 2"/>
    <property type="match status" value="1"/>
</dbReference>
<dbReference type="PANTHER" id="PTHR23026:SF123">
    <property type="entry name" value="NAD(P)H NITROREDUCTASE RV3131-RELATED"/>
    <property type="match status" value="1"/>
</dbReference>
<evidence type="ECO:0000313" key="3">
    <source>
        <dbReference type="Proteomes" id="UP000054226"/>
    </source>
</evidence>
<dbReference type="InterPro" id="IPR050627">
    <property type="entry name" value="Nitroreductase/BluB"/>
</dbReference>
<dbReference type="PANTHER" id="PTHR23026">
    <property type="entry name" value="NADPH NITROREDUCTASE"/>
    <property type="match status" value="1"/>
</dbReference>
<organism evidence="2 3">
    <name type="scientific">Amycolatopsis decaplanina DSM 44594</name>
    <dbReference type="NCBI Taxonomy" id="1284240"/>
    <lineage>
        <taxon>Bacteria</taxon>
        <taxon>Bacillati</taxon>
        <taxon>Actinomycetota</taxon>
        <taxon>Actinomycetes</taxon>
        <taxon>Pseudonocardiales</taxon>
        <taxon>Pseudonocardiaceae</taxon>
        <taxon>Amycolatopsis</taxon>
    </lineage>
</organism>
<name>M2WQK9_9PSEU</name>
<proteinExistence type="predicted"/>
<reference evidence="2 3" key="1">
    <citation type="journal article" date="2013" name="Genome Announc.">
        <title>Draft Genome Sequence of Amycolatopsis decaplanina Strain DSM 44594T.</title>
        <authorList>
            <person name="Kaur N."/>
            <person name="Kumar S."/>
            <person name="Bala M."/>
            <person name="Raghava G.P."/>
            <person name="Mayilraj S."/>
        </authorList>
    </citation>
    <scope>NUCLEOTIDE SEQUENCE [LARGE SCALE GENOMIC DNA]</scope>
    <source>
        <strain evidence="2 3">DSM 44594</strain>
    </source>
</reference>
<accession>M2WQK9</accession>
<gene>
    <name evidence="2" type="ORF">H074_37448</name>
</gene>
<dbReference type="InterPro" id="IPR029479">
    <property type="entry name" value="Nitroreductase"/>
</dbReference>
<sequence length="331" mass="36138">MNSEQVNSVLRSATLAPSTLNTQPWLFRCTGTGIELHADSDRILPVTDPDGRHLVLSCGAALFTLRTAIHALGFHPATTLMPSRADPDLLAVVRPLAERTPDPKVARLARAIPRRRTNRRPFLSSVVPKPTLAALRHATELEHAWMPSLEGEQCRLLRDLDARARREQLADPAFIAELGRWTELGASTRDGVPSYATEGSPADESWLLDEFGEAGSDTRRAPLVVVIGSLTDERIDRLQAGQALQRVLLTATAAGLDASFISPSIMVREARAELRRILGCGVWPQVLLRVGYGSPLPWTPRRPLEDVLLDTLVSARGGPDPRVRAGPLHCV</sequence>